<evidence type="ECO:0000313" key="9">
    <source>
        <dbReference type="Proteomes" id="UP000749311"/>
    </source>
</evidence>
<evidence type="ECO:0000256" key="7">
    <source>
        <dbReference type="SAM" id="Phobius"/>
    </source>
</evidence>
<feature type="transmembrane region" description="Helical" evidence="7">
    <location>
        <begin position="140"/>
        <end position="163"/>
    </location>
</feature>
<dbReference type="Pfam" id="PF13440">
    <property type="entry name" value="Polysacc_synt_3"/>
    <property type="match status" value="1"/>
</dbReference>
<feature type="transmembrane region" description="Helical" evidence="7">
    <location>
        <begin position="12"/>
        <end position="32"/>
    </location>
</feature>
<dbReference type="PANTHER" id="PTHR30250">
    <property type="entry name" value="PST FAMILY PREDICTED COLANIC ACID TRANSPORTER"/>
    <property type="match status" value="1"/>
</dbReference>
<evidence type="ECO:0000256" key="6">
    <source>
        <dbReference type="ARBA" id="ARBA00023136"/>
    </source>
</evidence>
<dbReference type="InterPro" id="IPR050833">
    <property type="entry name" value="Poly_Biosynth_Transport"/>
</dbReference>
<sequence>MTSIADGARATLLGQWMKFATQAIGLVILARLLTPNEFGLYAMVVAITGMANVVGDFGFSSASIQAKEISNAQRSNLFWINIAIGAFVATILIIASPWIASFYGHPELRWIVITLALAALIQGATTQFLANFARSMRFRLLALLDVLPQISGLTVAIILASVFDVGEWALVAQQLTIPLVILVITLIASDWYPRLPSRVPMREFIIFGVNTFGVQLLTYLTGNLPAILLGRTGTAVETGLYNRADQLYKIPSQQIATPLTRVMLPTLSRRQNDTKAMQDILNTALRILSYSVGGTLAFFAANSSSVIEVVLGDTWANAVPLLSVLAVGGYFQVVGNVYYWAMLARAKTGMQLKFSIVTRILIAAFMFIGLPFGAFGIAVASATGLIINWLVMTLLAVPRAGLSATSFLRAMLLPFAVNLTLGIVTFGTGSLLSTENAWIRIAVGLAIWLVGIALGTFAFRSLRADVVRIFHSLKKSG</sequence>
<evidence type="ECO:0000256" key="1">
    <source>
        <dbReference type="ARBA" id="ARBA00004651"/>
    </source>
</evidence>
<keyword evidence="9" id="KW-1185">Reference proteome</keyword>
<accession>A0ABX0SG55</accession>
<name>A0ABX0SG55_9ACTN</name>
<dbReference type="CDD" id="cd13127">
    <property type="entry name" value="MATE_tuaB_like"/>
    <property type="match status" value="1"/>
</dbReference>
<feature type="transmembrane region" description="Helical" evidence="7">
    <location>
        <begin position="321"/>
        <end position="340"/>
    </location>
</feature>
<feature type="transmembrane region" description="Helical" evidence="7">
    <location>
        <begin position="280"/>
        <end position="301"/>
    </location>
</feature>
<dbReference type="Proteomes" id="UP000749311">
    <property type="component" value="Unassembled WGS sequence"/>
</dbReference>
<feature type="transmembrane region" description="Helical" evidence="7">
    <location>
        <begin position="410"/>
        <end position="432"/>
    </location>
</feature>
<evidence type="ECO:0000256" key="3">
    <source>
        <dbReference type="ARBA" id="ARBA00022475"/>
    </source>
</evidence>
<evidence type="ECO:0000313" key="8">
    <source>
        <dbReference type="EMBL" id="NIH56894.1"/>
    </source>
</evidence>
<comment type="caution">
    <text evidence="8">The sequence shown here is derived from an EMBL/GenBank/DDBJ whole genome shotgun (WGS) entry which is preliminary data.</text>
</comment>
<dbReference type="EMBL" id="JAAMOZ010000001">
    <property type="protein sequence ID" value="NIH56894.1"/>
    <property type="molecule type" value="Genomic_DNA"/>
</dbReference>
<dbReference type="PANTHER" id="PTHR30250:SF10">
    <property type="entry name" value="LIPOPOLYSACCHARIDE BIOSYNTHESIS PROTEIN WZXC"/>
    <property type="match status" value="1"/>
</dbReference>
<dbReference type="RefSeq" id="WP_167166174.1">
    <property type="nucleotide sequence ID" value="NZ_BAAAOO010000015.1"/>
</dbReference>
<keyword evidence="4 7" id="KW-0812">Transmembrane</keyword>
<feature type="transmembrane region" description="Helical" evidence="7">
    <location>
        <begin position="38"/>
        <end position="57"/>
    </location>
</feature>
<reference evidence="8 9" key="1">
    <citation type="submission" date="2020-02" db="EMBL/GenBank/DDBJ databases">
        <title>Sequencing the genomes of 1000 actinobacteria strains.</title>
        <authorList>
            <person name="Klenk H.-P."/>
        </authorList>
    </citation>
    <scope>NUCLEOTIDE SEQUENCE [LARGE SCALE GENOMIC DNA]</scope>
    <source>
        <strain evidence="8 9">DSM 19609</strain>
    </source>
</reference>
<keyword evidence="5 7" id="KW-1133">Transmembrane helix</keyword>
<comment type="subcellular location">
    <subcellularLocation>
        <location evidence="1">Cell membrane</location>
        <topology evidence="1">Multi-pass membrane protein</topology>
    </subcellularLocation>
</comment>
<keyword evidence="6 7" id="KW-0472">Membrane</keyword>
<evidence type="ECO:0000256" key="2">
    <source>
        <dbReference type="ARBA" id="ARBA00007430"/>
    </source>
</evidence>
<organism evidence="8 9">
    <name type="scientific">Brooklawnia cerclae</name>
    <dbReference type="NCBI Taxonomy" id="349934"/>
    <lineage>
        <taxon>Bacteria</taxon>
        <taxon>Bacillati</taxon>
        <taxon>Actinomycetota</taxon>
        <taxon>Actinomycetes</taxon>
        <taxon>Propionibacteriales</taxon>
        <taxon>Propionibacteriaceae</taxon>
        <taxon>Brooklawnia</taxon>
    </lineage>
</organism>
<evidence type="ECO:0000256" key="4">
    <source>
        <dbReference type="ARBA" id="ARBA00022692"/>
    </source>
</evidence>
<gene>
    <name evidence="8" type="ORF">FB473_001539</name>
</gene>
<proteinExistence type="inferred from homology"/>
<protein>
    <submittedName>
        <fullName evidence="8">PST family polysaccharide transporter</fullName>
    </submittedName>
</protein>
<feature type="transmembrane region" description="Helical" evidence="7">
    <location>
        <begin position="111"/>
        <end position="133"/>
    </location>
</feature>
<feature type="transmembrane region" description="Helical" evidence="7">
    <location>
        <begin position="376"/>
        <end position="398"/>
    </location>
</feature>
<feature type="transmembrane region" description="Helical" evidence="7">
    <location>
        <begin position="175"/>
        <end position="192"/>
    </location>
</feature>
<evidence type="ECO:0000256" key="5">
    <source>
        <dbReference type="ARBA" id="ARBA00022989"/>
    </source>
</evidence>
<keyword evidence="3" id="KW-1003">Cell membrane</keyword>
<comment type="similarity">
    <text evidence="2">Belongs to the polysaccharide synthase family.</text>
</comment>
<feature type="transmembrane region" description="Helical" evidence="7">
    <location>
        <begin position="438"/>
        <end position="459"/>
    </location>
</feature>
<feature type="transmembrane region" description="Helical" evidence="7">
    <location>
        <begin position="78"/>
        <end position="99"/>
    </location>
</feature>